<dbReference type="Pfam" id="PF20100">
    <property type="entry name" value="DUF6490"/>
    <property type="match status" value="1"/>
</dbReference>
<feature type="transmembrane region" description="Helical" evidence="1">
    <location>
        <begin position="98"/>
        <end position="121"/>
    </location>
</feature>
<keyword evidence="1" id="KW-0812">Transmembrane</keyword>
<organism evidence="2 3">
    <name type="scientific">Urochloa decumbens</name>
    <dbReference type="NCBI Taxonomy" id="240449"/>
    <lineage>
        <taxon>Eukaryota</taxon>
        <taxon>Viridiplantae</taxon>
        <taxon>Streptophyta</taxon>
        <taxon>Embryophyta</taxon>
        <taxon>Tracheophyta</taxon>
        <taxon>Spermatophyta</taxon>
        <taxon>Magnoliopsida</taxon>
        <taxon>Liliopsida</taxon>
        <taxon>Poales</taxon>
        <taxon>Poaceae</taxon>
        <taxon>PACMAD clade</taxon>
        <taxon>Panicoideae</taxon>
        <taxon>Panicodae</taxon>
        <taxon>Paniceae</taxon>
        <taxon>Melinidinae</taxon>
        <taxon>Urochloa</taxon>
    </lineage>
</organism>
<dbReference type="PANTHER" id="PTHR46610">
    <property type="entry name" value="OS05G0181300 PROTEIN"/>
    <property type="match status" value="1"/>
</dbReference>
<feature type="transmembrane region" description="Helical" evidence="1">
    <location>
        <begin position="72"/>
        <end position="92"/>
    </location>
</feature>
<keyword evidence="3" id="KW-1185">Reference proteome</keyword>
<accession>A0ABC9EMK0</accession>
<protein>
    <submittedName>
        <fullName evidence="2">Uncharacterized protein</fullName>
    </submittedName>
</protein>
<evidence type="ECO:0000313" key="3">
    <source>
        <dbReference type="Proteomes" id="UP001497457"/>
    </source>
</evidence>
<keyword evidence="1" id="KW-1133">Transmembrane helix</keyword>
<sequence length="192" mass="20910">MFFPSNSFSPAVDHHRTTMAIEFQLRLQAEAGIMSNKPAADHAAAALLMGDEEANIPNDGAHQADINDARRFPWPTLLGFIFLSFNSAMAIVRSRGDAMAVAFVSYSYADLAALFACLRLFERAGAGSAERTTLKAAVWSLTTALTLAFSYKVAAVMPLPVEVHLWLMAFTTIAGGFYAFFVYEEKAATVQE</sequence>
<dbReference type="InterPro" id="IPR045501">
    <property type="entry name" value="DUF6490"/>
</dbReference>
<reference evidence="2" key="1">
    <citation type="submission" date="2024-10" db="EMBL/GenBank/DDBJ databases">
        <authorList>
            <person name="Ryan C."/>
        </authorList>
    </citation>
    <scope>NUCLEOTIDE SEQUENCE [LARGE SCALE GENOMIC DNA]</scope>
</reference>
<dbReference type="AlphaFoldDB" id="A0ABC9EMK0"/>
<keyword evidence="1" id="KW-0472">Membrane</keyword>
<evidence type="ECO:0000313" key="2">
    <source>
        <dbReference type="EMBL" id="CAL5059453.1"/>
    </source>
</evidence>
<gene>
    <name evidence="2" type="ORF">URODEC1_LOCUS96643</name>
</gene>
<dbReference type="Proteomes" id="UP001497457">
    <property type="component" value="Chromosome 4rd"/>
</dbReference>
<dbReference type="EMBL" id="OZ075114">
    <property type="protein sequence ID" value="CAL5059453.1"/>
    <property type="molecule type" value="Genomic_DNA"/>
</dbReference>
<proteinExistence type="predicted"/>
<feature type="transmembrane region" description="Helical" evidence="1">
    <location>
        <begin position="163"/>
        <end position="183"/>
    </location>
</feature>
<dbReference type="PANTHER" id="PTHR46610:SF27">
    <property type="entry name" value="PGG DOMAIN-CONTAINING PROTEIN"/>
    <property type="match status" value="1"/>
</dbReference>
<name>A0ABC9EMK0_9POAL</name>
<feature type="transmembrane region" description="Helical" evidence="1">
    <location>
        <begin position="133"/>
        <end position="151"/>
    </location>
</feature>
<evidence type="ECO:0000256" key="1">
    <source>
        <dbReference type="SAM" id="Phobius"/>
    </source>
</evidence>